<reference evidence="1 2" key="1">
    <citation type="submission" date="2018-06" db="EMBL/GenBank/DDBJ databases">
        <authorList>
            <consortium name="Pathogen Informatics"/>
            <person name="Doyle S."/>
        </authorList>
    </citation>
    <scope>NUCLEOTIDE SEQUENCE [LARGE SCALE GENOMIC DNA]</scope>
    <source>
        <strain evidence="1 2">NCTC13184</strain>
    </source>
</reference>
<protein>
    <submittedName>
        <fullName evidence="1">Uncharacterized protein</fullName>
    </submittedName>
</protein>
<accession>A0A378X7T3</accession>
<evidence type="ECO:0000313" key="1">
    <source>
        <dbReference type="EMBL" id="SUA48731.1"/>
    </source>
</evidence>
<dbReference type="RefSeq" id="WP_062969083.1">
    <property type="nucleotide sequence ID" value="NZ_JAJFOE010000002.1"/>
</dbReference>
<name>A0A378X7T3_9NOCA</name>
<dbReference type="OrthoDB" id="4576828at2"/>
<dbReference type="AlphaFoldDB" id="A0A378X7T3"/>
<dbReference type="Proteomes" id="UP000255082">
    <property type="component" value="Unassembled WGS sequence"/>
</dbReference>
<evidence type="ECO:0000313" key="2">
    <source>
        <dbReference type="Proteomes" id="UP000255082"/>
    </source>
</evidence>
<sequence>MTHATETNRETVADLHDEISILVARVYAWAEANDEWGEAEDALRALGLESYWPRAPRSYTVDLSELRAAIPDTAEIVLDDEFSAWTVGSEVNGVVAPVTNSFLDKIRDGFINPEAVEAHSDRVDVPAVFARWGDLNTAYPTAGRAEVEDYRRRTMKTVLRYGESRDLCRKLERCIRAIGLGDYLPPDEATAVVDIPRSLTQVEFRMSLNRAGEISRDSFLELLARSLALRIADNITMPPEVTD</sequence>
<organism evidence="1 2">
    <name type="scientific">Nocardia africana</name>
    <dbReference type="NCBI Taxonomy" id="134964"/>
    <lineage>
        <taxon>Bacteria</taxon>
        <taxon>Bacillati</taxon>
        <taxon>Actinomycetota</taxon>
        <taxon>Actinomycetes</taxon>
        <taxon>Mycobacteriales</taxon>
        <taxon>Nocardiaceae</taxon>
        <taxon>Nocardia</taxon>
    </lineage>
</organism>
<proteinExistence type="predicted"/>
<dbReference type="EMBL" id="UGRU01000001">
    <property type="protein sequence ID" value="SUA48731.1"/>
    <property type="molecule type" value="Genomic_DNA"/>
</dbReference>
<gene>
    <name evidence="1" type="ORF">NCTC13184_07286</name>
</gene>